<feature type="transmembrane region" description="Helical" evidence="1">
    <location>
        <begin position="111"/>
        <end position="131"/>
    </location>
</feature>
<feature type="transmembrane region" description="Helical" evidence="1">
    <location>
        <begin position="85"/>
        <end position="105"/>
    </location>
</feature>
<feature type="transmembrane region" description="Helical" evidence="1">
    <location>
        <begin position="175"/>
        <end position="198"/>
    </location>
</feature>
<feature type="transmembrane region" description="Helical" evidence="1">
    <location>
        <begin position="50"/>
        <end position="73"/>
    </location>
</feature>
<dbReference type="Pfam" id="PF07786">
    <property type="entry name" value="HGSNAT_cat"/>
    <property type="match status" value="1"/>
</dbReference>
<dbReference type="Proteomes" id="UP000283946">
    <property type="component" value="Chromosome"/>
</dbReference>
<feature type="domain" description="Heparan-alpha-glucosaminide N-acetyltransferase catalytic" evidence="2">
    <location>
        <begin position="22"/>
        <end position="207"/>
    </location>
</feature>
<feature type="transmembrane region" description="Helical" evidence="1">
    <location>
        <begin position="322"/>
        <end position="341"/>
    </location>
</feature>
<keyword evidence="1" id="KW-0812">Transmembrane</keyword>
<reference evidence="3 4" key="1">
    <citation type="submission" date="2018-03" db="EMBL/GenBank/DDBJ databases">
        <title>Bacteriophage NCPPB3778 and a type I-E CRISPR drive the evolution of the US Biological Select Agent, Rathayibacter toxicus.</title>
        <authorList>
            <person name="Davis E.W.II."/>
            <person name="Tabima J.F."/>
            <person name="Weisberg A.J."/>
            <person name="Dantas Lopes L."/>
            <person name="Wiseman M.S."/>
            <person name="Wiseman M.S."/>
            <person name="Pupko T."/>
            <person name="Belcher M.S."/>
            <person name="Sechler A.J."/>
            <person name="Tancos M.A."/>
            <person name="Schroeder B.K."/>
            <person name="Murray T.D."/>
            <person name="Luster D.G."/>
            <person name="Schneider W.L."/>
            <person name="Rogers E."/>
            <person name="Andreote F.D."/>
            <person name="Grunwald N.J."/>
            <person name="Putnam M.L."/>
            <person name="Chang J.H."/>
        </authorList>
    </citation>
    <scope>NUCLEOTIDE SEQUENCE [LARGE SCALE GENOMIC DNA]</scope>
    <source>
        <strain evidence="3 4">NCCPB 2253</strain>
    </source>
</reference>
<sequence>MSLATRLAALVKPSPTPWRPDRIVALDVARFLALIGMFAEHLMMTKHPGLIQQIVTGFPSTMFAVLGGVSVAISTRSLVKAGRPVAACVSVAVRGLIIAVIGLILGAVTLVIVMVLAYYGVALIVVAFVLWLPTWVLALGAAALTAAGPHLILWARTTSPSGQIPSPSFENPHDFLQTIFFTGFYPAITWITYLLIGVCAGRVLIAGRRLPALAILIPGAVMAIAGFASDILSRPAVVSALEAQGMTGDAAREIVIGQGFGTPLGSGWLAILNATPHTGTTADVLRTAGTALVILAVLVLTLQRGSLPLPVRVIARAGSAPLTLYLGHFLGFYALFALSMLSKAEWLAIGPGGLAVHTLAALAIGAFLLRTGRRGPLEAFVSGRVRAVVRRLPVTA</sequence>
<evidence type="ECO:0000313" key="3">
    <source>
        <dbReference type="EMBL" id="AZZ56651.1"/>
    </source>
</evidence>
<feature type="transmembrane region" description="Helical" evidence="1">
    <location>
        <begin position="210"/>
        <end position="228"/>
    </location>
</feature>
<dbReference type="EMBL" id="CP028130">
    <property type="protein sequence ID" value="AZZ56651.1"/>
    <property type="molecule type" value="Genomic_DNA"/>
</dbReference>
<organism evidence="3 4">
    <name type="scientific">Rathayibacter iranicus</name>
    <dbReference type="NCBI Taxonomy" id="59737"/>
    <lineage>
        <taxon>Bacteria</taxon>
        <taxon>Bacillati</taxon>
        <taxon>Actinomycetota</taxon>
        <taxon>Actinomycetes</taxon>
        <taxon>Micrococcales</taxon>
        <taxon>Microbacteriaceae</taxon>
        <taxon>Rathayibacter</taxon>
    </lineage>
</organism>
<accession>A0AAD1AHV4</accession>
<keyword evidence="1" id="KW-0472">Membrane</keyword>
<gene>
    <name evidence="3" type="ORF">C7V51_12785</name>
</gene>
<dbReference type="RefSeq" id="WP_104265849.1">
    <property type="nucleotide sequence ID" value="NZ_CP028130.1"/>
</dbReference>
<keyword evidence="1" id="KW-1133">Transmembrane helix</keyword>
<evidence type="ECO:0000256" key="1">
    <source>
        <dbReference type="SAM" id="Phobius"/>
    </source>
</evidence>
<dbReference type="InterPro" id="IPR012429">
    <property type="entry name" value="HGSNAT_cat"/>
</dbReference>
<evidence type="ECO:0000313" key="4">
    <source>
        <dbReference type="Proteomes" id="UP000283946"/>
    </source>
</evidence>
<feature type="transmembrane region" description="Helical" evidence="1">
    <location>
        <begin position="284"/>
        <end position="302"/>
    </location>
</feature>
<evidence type="ECO:0000259" key="2">
    <source>
        <dbReference type="Pfam" id="PF07786"/>
    </source>
</evidence>
<protein>
    <submittedName>
        <fullName evidence="3">DUF1624 domain-containing protein</fullName>
    </submittedName>
</protein>
<feature type="transmembrane region" description="Helical" evidence="1">
    <location>
        <begin position="347"/>
        <end position="369"/>
    </location>
</feature>
<dbReference type="AlphaFoldDB" id="A0AAD1AHV4"/>
<feature type="transmembrane region" description="Helical" evidence="1">
    <location>
        <begin position="136"/>
        <end position="155"/>
    </location>
</feature>
<dbReference type="KEGG" id="ria:C7V51_12785"/>
<proteinExistence type="predicted"/>
<name>A0AAD1AHV4_9MICO</name>